<comment type="caution">
    <text evidence="1">The sequence shown here is derived from an EMBL/GenBank/DDBJ whole genome shotgun (WGS) entry which is preliminary data.</text>
</comment>
<reference evidence="2" key="1">
    <citation type="journal article" date="2022" name="Mol. Ecol. Resour.">
        <title>The genomes of chicory, endive, great burdock and yacon provide insights into Asteraceae palaeo-polyploidization history and plant inulin production.</title>
        <authorList>
            <person name="Fan W."/>
            <person name="Wang S."/>
            <person name="Wang H."/>
            <person name="Wang A."/>
            <person name="Jiang F."/>
            <person name="Liu H."/>
            <person name="Zhao H."/>
            <person name="Xu D."/>
            <person name="Zhang Y."/>
        </authorList>
    </citation>
    <scope>NUCLEOTIDE SEQUENCE [LARGE SCALE GENOMIC DNA]</scope>
    <source>
        <strain evidence="2">cv. Yunnan</strain>
    </source>
</reference>
<protein>
    <submittedName>
        <fullName evidence="1">Uncharacterized protein</fullName>
    </submittedName>
</protein>
<keyword evidence="2" id="KW-1185">Reference proteome</keyword>
<name>A0ACB9C7X5_9ASTR</name>
<reference evidence="1 2" key="2">
    <citation type="journal article" date="2022" name="Mol. Ecol. Resour.">
        <title>The genomes of chicory, endive, great burdock and yacon provide insights into Asteraceae paleo-polyploidization history and plant inulin production.</title>
        <authorList>
            <person name="Fan W."/>
            <person name="Wang S."/>
            <person name="Wang H."/>
            <person name="Wang A."/>
            <person name="Jiang F."/>
            <person name="Liu H."/>
            <person name="Zhao H."/>
            <person name="Xu D."/>
            <person name="Zhang Y."/>
        </authorList>
    </citation>
    <scope>NUCLEOTIDE SEQUENCE [LARGE SCALE GENOMIC DNA]</scope>
    <source>
        <strain evidence="2">cv. Yunnan</strain>
        <tissue evidence="1">Leaves</tissue>
    </source>
</reference>
<proteinExistence type="predicted"/>
<evidence type="ECO:0000313" key="2">
    <source>
        <dbReference type="Proteomes" id="UP001056120"/>
    </source>
</evidence>
<dbReference type="EMBL" id="CM042038">
    <property type="protein sequence ID" value="KAI3730379.1"/>
    <property type="molecule type" value="Genomic_DNA"/>
</dbReference>
<accession>A0ACB9C7X5</accession>
<gene>
    <name evidence="1" type="ORF">L1987_61549</name>
</gene>
<evidence type="ECO:0000313" key="1">
    <source>
        <dbReference type="EMBL" id="KAI3730379.1"/>
    </source>
</evidence>
<sequence length="94" mass="10588">MQIVLLTETAIFCPSSCMNLIAEMEQKKKEPEESSEEEGVLMGFRADKPISIFNSKLVLLIVKVKIYWIISSRGDVVQVDTWVAPNGKNGMLRD</sequence>
<dbReference type="Proteomes" id="UP001056120">
    <property type="component" value="Linkage Group LG21"/>
</dbReference>
<organism evidence="1 2">
    <name type="scientific">Smallanthus sonchifolius</name>
    <dbReference type="NCBI Taxonomy" id="185202"/>
    <lineage>
        <taxon>Eukaryota</taxon>
        <taxon>Viridiplantae</taxon>
        <taxon>Streptophyta</taxon>
        <taxon>Embryophyta</taxon>
        <taxon>Tracheophyta</taxon>
        <taxon>Spermatophyta</taxon>
        <taxon>Magnoliopsida</taxon>
        <taxon>eudicotyledons</taxon>
        <taxon>Gunneridae</taxon>
        <taxon>Pentapetalae</taxon>
        <taxon>asterids</taxon>
        <taxon>campanulids</taxon>
        <taxon>Asterales</taxon>
        <taxon>Asteraceae</taxon>
        <taxon>Asteroideae</taxon>
        <taxon>Heliantheae alliance</taxon>
        <taxon>Millerieae</taxon>
        <taxon>Smallanthus</taxon>
    </lineage>
</organism>